<protein>
    <recommendedName>
        <fullName evidence="4">Lipoprotein</fullName>
    </recommendedName>
</protein>
<evidence type="ECO:0000256" key="1">
    <source>
        <dbReference type="SAM" id="SignalP"/>
    </source>
</evidence>
<proteinExistence type="predicted"/>
<keyword evidence="1" id="KW-0732">Signal</keyword>
<organism evidence="2 3">
    <name type="scientific">Stenotrophomonas maltophilia</name>
    <name type="common">Pseudomonas maltophilia</name>
    <name type="synonym">Xanthomonas maltophilia</name>
    <dbReference type="NCBI Taxonomy" id="40324"/>
    <lineage>
        <taxon>Bacteria</taxon>
        <taxon>Pseudomonadati</taxon>
        <taxon>Pseudomonadota</taxon>
        <taxon>Gammaproteobacteria</taxon>
        <taxon>Lysobacterales</taxon>
        <taxon>Lysobacteraceae</taxon>
        <taxon>Stenotrophomonas</taxon>
        <taxon>Stenotrophomonas maltophilia group</taxon>
    </lineage>
</organism>
<feature type="signal peptide" evidence="1">
    <location>
        <begin position="1"/>
        <end position="21"/>
    </location>
</feature>
<gene>
    <name evidence="2" type="ORF">GAK31_01742</name>
</gene>
<reference evidence="3" key="1">
    <citation type="journal article" date="2020" name="MBio">
        <title>Horizontal gene transfer to a defensive symbiont with a reduced genome amongst a multipartite beetle microbiome.</title>
        <authorList>
            <person name="Waterworth S.C."/>
            <person name="Florez L.V."/>
            <person name="Rees E.R."/>
            <person name="Hertweck C."/>
            <person name="Kaltenpoth M."/>
            <person name="Kwan J.C."/>
        </authorList>
    </citation>
    <scope>NUCLEOTIDE SEQUENCE [LARGE SCALE GENOMIC DNA]</scope>
</reference>
<evidence type="ECO:0008006" key="4">
    <source>
        <dbReference type="Google" id="ProtNLM"/>
    </source>
</evidence>
<name>A0A7V8FIA0_STEMA</name>
<dbReference type="AlphaFoldDB" id="A0A7V8FIA0"/>
<dbReference type="Proteomes" id="UP000487117">
    <property type="component" value="Unassembled WGS sequence"/>
</dbReference>
<accession>A0A7V8FIA0</accession>
<dbReference type="PROSITE" id="PS51257">
    <property type="entry name" value="PROKAR_LIPOPROTEIN"/>
    <property type="match status" value="1"/>
</dbReference>
<feature type="chain" id="PRO_5031216928" description="Lipoprotein" evidence="1">
    <location>
        <begin position="22"/>
        <end position="94"/>
    </location>
</feature>
<comment type="caution">
    <text evidence="2">The sequence shown here is derived from an EMBL/GenBank/DDBJ whole genome shotgun (WGS) entry which is preliminary data.</text>
</comment>
<evidence type="ECO:0000313" key="3">
    <source>
        <dbReference type="Proteomes" id="UP000487117"/>
    </source>
</evidence>
<dbReference type="EMBL" id="WNDS01000002">
    <property type="protein sequence ID" value="KAF1016253.1"/>
    <property type="molecule type" value="Genomic_DNA"/>
</dbReference>
<sequence>MKLKLSVALFCLAALSGCTTAKMTVTPDGRRGVSIDCSGGSSWGACYEKAGQVYPGGYDVFSKDGDDGNKIAVGNKNGFTSTQIATRSMLVGCK</sequence>
<evidence type="ECO:0000313" key="2">
    <source>
        <dbReference type="EMBL" id="KAF1016253.1"/>
    </source>
</evidence>